<comment type="caution">
    <text evidence="7">The sequence shown here is derived from an EMBL/GenBank/DDBJ whole genome shotgun (WGS) entry which is preliminary data.</text>
</comment>
<feature type="domain" description="Major facilitator superfamily (MFS) profile" evidence="6">
    <location>
        <begin position="245"/>
        <end position="429"/>
    </location>
</feature>
<comment type="subcellular location">
    <subcellularLocation>
        <location evidence="1">Cell membrane</location>
        <topology evidence="1">Multi-pass membrane protein</topology>
    </subcellularLocation>
</comment>
<dbReference type="InterPro" id="IPR005829">
    <property type="entry name" value="Sugar_transporter_CS"/>
</dbReference>
<feature type="transmembrane region" description="Helical" evidence="5">
    <location>
        <begin position="71"/>
        <end position="93"/>
    </location>
</feature>
<keyword evidence="3 5" id="KW-1133">Transmembrane helix</keyword>
<evidence type="ECO:0000313" key="7">
    <source>
        <dbReference type="EMBL" id="MBA8992021.1"/>
    </source>
</evidence>
<reference evidence="7 10" key="2">
    <citation type="submission" date="2020-07" db="EMBL/GenBank/DDBJ databases">
        <title>Above-ground endophytic microbial communities from plants in different locations in the United States.</title>
        <authorList>
            <person name="Frank C."/>
        </authorList>
    </citation>
    <scope>NUCLEOTIDE SEQUENCE [LARGE SCALE GENOMIC DNA]</scope>
    <source>
        <strain evidence="7 10">WPL5_2</strain>
    </source>
</reference>
<name>A0AAW3T9K3_9MICO</name>
<dbReference type="Proteomes" id="UP000573001">
    <property type="component" value="Unassembled WGS sequence"/>
</dbReference>
<accession>A0AAW3T9K3</accession>
<feature type="transmembrane region" description="Helical" evidence="5">
    <location>
        <begin position="33"/>
        <end position="51"/>
    </location>
</feature>
<proteinExistence type="predicted"/>
<dbReference type="InterPro" id="IPR036259">
    <property type="entry name" value="MFS_trans_sf"/>
</dbReference>
<dbReference type="SUPFAM" id="SSF103473">
    <property type="entry name" value="MFS general substrate transporter"/>
    <property type="match status" value="1"/>
</dbReference>
<feature type="transmembrane region" description="Helical" evidence="5">
    <location>
        <begin position="317"/>
        <end position="335"/>
    </location>
</feature>
<keyword evidence="2 5" id="KW-0812">Transmembrane</keyword>
<feature type="transmembrane region" description="Helical" evidence="5">
    <location>
        <begin position="341"/>
        <end position="358"/>
    </location>
</feature>
<dbReference type="PROSITE" id="PS50850">
    <property type="entry name" value="MFS"/>
    <property type="match status" value="1"/>
</dbReference>
<evidence type="ECO:0000259" key="6">
    <source>
        <dbReference type="PROSITE" id="PS50850"/>
    </source>
</evidence>
<evidence type="ECO:0000256" key="1">
    <source>
        <dbReference type="ARBA" id="ARBA00004651"/>
    </source>
</evidence>
<feature type="transmembrane region" description="Helical" evidence="5">
    <location>
        <begin position="282"/>
        <end position="305"/>
    </location>
</feature>
<dbReference type="EMBL" id="JABMCE010000048">
    <property type="protein sequence ID" value="NUU12657.1"/>
    <property type="molecule type" value="Genomic_DNA"/>
</dbReference>
<dbReference type="GO" id="GO:0005886">
    <property type="term" value="C:plasma membrane"/>
    <property type="evidence" value="ECO:0007669"/>
    <property type="project" value="UniProtKB-SubCell"/>
</dbReference>
<dbReference type="PANTHER" id="PTHR23528:SF1">
    <property type="entry name" value="MAJOR FACILITATOR SUPERFAMILY (MFS) PROFILE DOMAIN-CONTAINING PROTEIN"/>
    <property type="match status" value="1"/>
</dbReference>
<dbReference type="PROSITE" id="PS00216">
    <property type="entry name" value="SUGAR_TRANSPORT_1"/>
    <property type="match status" value="1"/>
</dbReference>
<dbReference type="PANTHER" id="PTHR23528">
    <property type="match status" value="1"/>
</dbReference>
<dbReference type="EMBL" id="JACGXP010000006">
    <property type="protein sequence ID" value="MBA8992021.1"/>
    <property type="molecule type" value="Genomic_DNA"/>
</dbReference>
<dbReference type="InterPro" id="IPR020846">
    <property type="entry name" value="MFS_dom"/>
</dbReference>
<evidence type="ECO:0000313" key="8">
    <source>
        <dbReference type="EMBL" id="NUU12657.1"/>
    </source>
</evidence>
<feature type="transmembrane region" description="Helical" evidence="5">
    <location>
        <begin position="105"/>
        <end position="125"/>
    </location>
</feature>
<keyword evidence="4 5" id="KW-0472">Membrane</keyword>
<dbReference type="Gene3D" id="1.20.1250.20">
    <property type="entry name" value="MFS general substrate transporter like domains"/>
    <property type="match status" value="2"/>
</dbReference>
<evidence type="ECO:0000256" key="3">
    <source>
        <dbReference type="ARBA" id="ARBA00022989"/>
    </source>
</evidence>
<dbReference type="InterPro" id="IPR011701">
    <property type="entry name" value="MFS"/>
</dbReference>
<dbReference type="GO" id="GO:0022857">
    <property type="term" value="F:transmembrane transporter activity"/>
    <property type="evidence" value="ECO:0007669"/>
    <property type="project" value="InterPro"/>
</dbReference>
<feature type="transmembrane region" description="Helical" evidence="5">
    <location>
        <begin position="166"/>
        <end position="189"/>
    </location>
</feature>
<feature type="transmembrane region" description="Helical" evidence="5">
    <location>
        <begin position="246"/>
        <end position="270"/>
    </location>
</feature>
<dbReference type="Proteomes" id="UP000590225">
    <property type="component" value="Unassembled WGS sequence"/>
</dbReference>
<sequence>MTTHPAQPTQDVVEHLITQADPPPPVKGGLNRLLVWIFPANFFIFAMWGAIPGVLLTAQVQAIDPKLTVQHMMIVSVIGAVCAMIAQPIAGQVSDRTRSRLGRRAPWMIGGVVVGAVGLVALAFASGSLVVITIAWCIVQIGYNFVQGPVSAILPDRVPLNRRGTFSAIFGFALMGGSTVGGIFAAVFIHMIPVAYIAFAIVVGVVILLFVLFNPDHSNKGEPRPSFDLRAFLHTFWVSPIKHPDFFWAFTGRLLLYIGYFAISGYQLLILENYVHLSETEAAGLIALAGVIILVCILLTTAISGPLSDRFGRRKPFVFASSVLMAVAMIIPFFAPTVAGWIAYTIVMGLGFGMFQSVDTALMSQVLPSSESFGKDLGVVNIAATLPQVLAPFIAGAIVLIGGYQLMFPVGFGVAILGAVCVWFIKSSR</sequence>
<protein>
    <submittedName>
        <fullName evidence="7">MFS family permease</fullName>
    </submittedName>
    <submittedName>
        <fullName evidence="8">MFS transporter</fullName>
    </submittedName>
</protein>
<dbReference type="RefSeq" id="WP_175350236.1">
    <property type="nucleotide sequence ID" value="NZ_BAAAWQ010000001.1"/>
</dbReference>
<evidence type="ECO:0000256" key="2">
    <source>
        <dbReference type="ARBA" id="ARBA00022692"/>
    </source>
</evidence>
<evidence type="ECO:0000313" key="10">
    <source>
        <dbReference type="Proteomes" id="UP000590225"/>
    </source>
</evidence>
<feature type="transmembrane region" description="Helical" evidence="5">
    <location>
        <begin position="131"/>
        <end position="154"/>
    </location>
</feature>
<evidence type="ECO:0000256" key="4">
    <source>
        <dbReference type="ARBA" id="ARBA00023136"/>
    </source>
</evidence>
<dbReference type="AlphaFoldDB" id="A0AAW3T9K3"/>
<organism evidence="7 10">
    <name type="scientific">Curtobacterium pusillum</name>
    <dbReference type="NCBI Taxonomy" id="69373"/>
    <lineage>
        <taxon>Bacteria</taxon>
        <taxon>Bacillati</taxon>
        <taxon>Actinomycetota</taxon>
        <taxon>Actinomycetes</taxon>
        <taxon>Micrococcales</taxon>
        <taxon>Microbacteriaceae</taxon>
        <taxon>Curtobacterium</taxon>
    </lineage>
</organism>
<gene>
    <name evidence="7" type="ORF">FHW23_003308</name>
    <name evidence="8" type="ORF">HP507_02210</name>
</gene>
<feature type="transmembrane region" description="Helical" evidence="5">
    <location>
        <begin position="195"/>
        <end position="214"/>
    </location>
</feature>
<keyword evidence="9" id="KW-1185">Reference proteome</keyword>
<dbReference type="Pfam" id="PF07690">
    <property type="entry name" value="MFS_1"/>
    <property type="match status" value="1"/>
</dbReference>
<evidence type="ECO:0000313" key="9">
    <source>
        <dbReference type="Proteomes" id="UP000573001"/>
    </source>
</evidence>
<reference evidence="8 9" key="1">
    <citation type="submission" date="2020-05" db="EMBL/GenBank/DDBJ databases">
        <title>Genome Sequencing of Type Strains.</title>
        <authorList>
            <person name="Lemaire J.F."/>
            <person name="Inderbitzin P."/>
            <person name="Gregorio O.A."/>
            <person name="Collins S.B."/>
            <person name="Wespe N."/>
            <person name="Knight-Connoni V."/>
        </authorList>
    </citation>
    <scope>NUCLEOTIDE SEQUENCE [LARGE SCALE GENOMIC DNA]</scope>
    <source>
        <strain evidence="8 9">ATCC 19096</strain>
    </source>
</reference>
<feature type="transmembrane region" description="Helical" evidence="5">
    <location>
        <begin position="379"/>
        <end position="400"/>
    </location>
</feature>
<feature type="transmembrane region" description="Helical" evidence="5">
    <location>
        <begin position="406"/>
        <end position="425"/>
    </location>
</feature>
<evidence type="ECO:0000256" key="5">
    <source>
        <dbReference type="SAM" id="Phobius"/>
    </source>
</evidence>